<dbReference type="AlphaFoldDB" id="A0A9P8EC18"/>
<sequence>MLSFITVEEYQSSDTEDQSTMDTAFRFDDLPLTIQLQIARDAIAEEGSGCFTVRIKDNDTFVTNGPSLALTNKVHMRNIFHWFSIVPQMPAKVEIDVSSRRTCDNLENVLTFVHSHPFLFQSLRNQRVKNLTIVGWHKPSFHALVHLAYAYGRFGDFGDVPANARLSFGEVADGFACNFAVGYVFEKILQMGYYGGNIEDLAQEIFDYLQSRDIVNNERDDHQDWSKKKFKHVATPLCSTVEQRAARATFCPRGAARMFKAFMSTHFQKADNALEALLLE</sequence>
<dbReference type="EMBL" id="JAHFXF010000531">
    <property type="protein sequence ID" value="KAG9686123.1"/>
    <property type="molecule type" value="Genomic_DNA"/>
</dbReference>
<protein>
    <submittedName>
        <fullName evidence="1">Uncharacterized protein</fullName>
    </submittedName>
</protein>
<accession>A0A9P8EC18</accession>
<dbReference type="OrthoDB" id="3899457at2759"/>
<reference evidence="1" key="2">
    <citation type="submission" date="2021-08" db="EMBL/GenBank/DDBJ databases">
        <authorList>
            <person name="Gostincar C."/>
            <person name="Sun X."/>
            <person name="Song Z."/>
            <person name="Gunde-Cimerman N."/>
        </authorList>
    </citation>
    <scope>NUCLEOTIDE SEQUENCE</scope>
    <source>
        <strain evidence="1">EXF-9911</strain>
    </source>
</reference>
<reference evidence="1" key="1">
    <citation type="journal article" date="2021" name="J Fungi (Basel)">
        <title>Virulence traits and population genomics of the black yeast Aureobasidium melanogenum.</title>
        <authorList>
            <person name="Cernosa A."/>
            <person name="Sun X."/>
            <person name="Gostincar C."/>
            <person name="Fang C."/>
            <person name="Gunde-Cimerman N."/>
            <person name="Song Z."/>
        </authorList>
    </citation>
    <scope>NUCLEOTIDE SEQUENCE</scope>
    <source>
        <strain evidence="1">EXF-9911</strain>
    </source>
</reference>
<proteinExistence type="predicted"/>
<gene>
    <name evidence="1" type="ORF">KCU76_g11233</name>
</gene>
<evidence type="ECO:0000313" key="2">
    <source>
        <dbReference type="Proteomes" id="UP000779574"/>
    </source>
</evidence>
<evidence type="ECO:0000313" key="1">
    <source>
        <dbReference type="EMBL" id="KAG9686123.1"/>
    </source>
</evidence>
<name>A0A9P8EC18_AURME</name>
<organism evidence="1 2">
    <name type="scientific">Aureobasidium melanogenum</name>
    <name type="common">Aureobasidium pullulans var. melanogenum</name>
    <dbReference type="NCBI Taxonomy" id="46634"/>
    <lineage>
        <taxon>Eukaryota</taxon>
        <taxon>Fungi</taxon>
        <taxon>Dikarya</taxon>
        <taxon>Ascomycota</taxon>
        <taxon>Pezizomycotina</taxon>
        <taxon>Dothideomycetes</taxon>
        <taxon>Dothideomycetidae</taxon>
        <taxon>Dothideales</taxon>
        <taxon>Saccotheciaceae</taxon>
        <taxon>Aureobasidium</taxon>
    </lineage>
</organism>
<dbReference type="Proteomes" id="UP000779574">
    <property type="component" value="Unassembled WGS sequence"/>
</dbReference>
<feature type="non-terminal residue" evidence="1">
    <location>
        <position position="280"/>
    </location>
</feature>
<comment type="caution">
    <text evidence="1">The sequence shown here is derived from an EMBL/GenBank/DDBJ whole genome shotgun (WGS) entry which is preliminary data.</text>
</comment>